<dbReference type="PANTHER" id="PTHR28008:SF1">
    <property type="entry name" value="DOMAIN PROTEIN, PUTATIVE (AFU_ORTHOLOGUE AFUA_3G10980)-RELATED"/>
    <property type="match status" value="1"/>
</dbReference>
<evidence type="ECO:0008006" key="5">
    <source>
        <dbReference type="Google" id="ProtNLM"/>
    </source>
</evidence>
<dbReference type="NCBIfam" id="NF037970">
    <property type="entry name" value="vanZ_1"/>
    <property type="match status" value="1"/>
</dbReference>
<feature type="region of interest" description="Disordered" evidence="1">
    <location>
        <begin position="140"/>
        <end position="172"/>
    </location>
</feature>
<evidence type="ECO:0000256" key="2">
    <source>
        <dbReference type="SAM" id="Phobius"/>
    </source>
</evidence>
<evidence type="ECO:0000256" key="1">
    <source>
        <dbReference type="SAM" id="MobiDB-lite"/>
    </source>
</evidence>
<feature type="transmembrane region" description="Helical" evidence="2">
    <location>
        <begin position="34"/>
        <end position="51"/>
    </location>
</feature>
<protein>
    <recommendedName>
        <fullName evidence="5">VanZ-like domain-containing protein</fullName>
    </recommendedName>
</protein>
<keyword evidence="2" id="KW-1133">Transmembrane helix</keyword>
<dbReference type="EMBL" id="CCBN010000015">
    <property type="protein sequence ID" value="CDO56405.1"/>
    <property type="molecule type" value="Genomic_DNA"/>
</dbReference>
<sequence>MRIRIAFASIFVGLCLLCAYLGFANIKIGSSDKVLHFFAFLLLSISFYWSIDSTRRRSINLTVITVCLVMGIGSEFVQGMLPYRDFDAYDIANNLMGSFLGVGLSAWYHKRILSRKRTARYQALQQNNDLEQQRVDLATADGSAPVGSGNASGDGDSVVLQEVAPEPVNPNK</sequence>
<gene>
    <name evidence="3" type="ORF">BN980_GECA15s00758g</name>
</gene>
<dbReference type="PANTHER" id="PTHR28008">
    <property type="entry name" value="DOMAIN PROTEIN, PUTATIVE (AFU_ORTHOLOGUE AFUA_3G10980)-RELATED"/>
    <property type="match status" value="1"/>
</dbReference>
<name>A0A0J9XFT6_GEOCN</name>
<dbReference type="OrthoDB" id="63581at2759"/>
<feature type="transmembrane region" description="Helical" evidence="2">
    <location>
        <begin position="58"/>
        <end position="79"/>
    </location>
</feature>
<keyword evidence="2" id="KW-0812">Transmembrane</keyword>
<organism evidence="3 4">
    <name type="scientific">Geotrichum candidum</name>
    <name type="common">Oospora lactis</name>
    <name type="synonym">Dipodascus geotrichum</name>
    <dbReference type="NCBI Taxonomy" id="1173061"/>
    <lineage>
        <taxon>Eukaryota</taxon>
        <taxon>Fungi</taxon>
        <taxon>Dikarya</taxon>
        <taxon>Ascomycota</taxon>
        <taxon>Saccharomycotina</taxon>
        <taxon>Dipodascomycetes</taxon>
        <taxon>Dipodascales</taxon>
        <taxon>Dipodascaceae</taxon>
        <taxon>Geotrichum</taxon>
    </lineage>
</organism>
<comment type="caution">
    <text evidence="3">The sequence shown here is derived from an EMBL/GenBank/DDBJ whole genome shotgun (WGS) entry which is preliminary data.</text>
</comment>
<keyword evidence="2" id="KW-0472">Membrane</keyword>
<proteinExistence type="predicted"/>
<evidence type="ECO:0000313" key="4">
    <source>
        <dbReference type="Proteomes" id="UP000242525"/>
    </source>
</evidence>
<reference evidence="3" key="1">
    <citation type="submission" date="2014-03" db="EMBL/GenBank/DDBJ databases">
        <authorList>
            <person name="Casaregola S."/>
        </authorList>
    </citation>
    <scope>NUCLEOTIDE SEQUENCE [LARGE SCALE GENOMIC DNA]</scope>
    <source>
        <strain evidence="3">CLIB 918</strain>
    </source>
</reference>
<dbReference type="AlphaFoldDB" id="A0A0J9XFT6"/>
<accession>A0A0J9XFT6</accession>
<keyword evidence="4" id="KW-1185">Reference proteome</keyword>
<evidence type="ECO:0000313" key="3">
    <source>
        <dbReference type="EMBL" id="CDO56405.1"/>
    </source>
</evidence>
<dbReference type="Proteomes" id="UP000242525">
    <property type="component" value="Unassembled WGS sequence"/>
</dbReference>
<feature type="transmembrane region" description="Helical" evidence="2">
    <location>
        <begin position="91"/>
        <end position="108"/>
    </location>
</feature>